<accession>A0A8J4EVW8</accession>
<proteinExistence type="predicted"/>
<dbReference type="EMBL" id="BNCO01000008">
    <property type="protein sequence ID" value="GIL50146.1"/>
    <property type="molecule type" value="Genomic_DNA"/>
</dbReference>
<keyword evidence="3" id="KW-1185">Reference proteome</keyword>
<sequence>GVLAPDALADLPPPALLRLPYSMAQLGHVPSYKWFACYLTHLPAALMVTPPLLPAAVPGHAIGAAVTTTTANDNCTRAADLANLAWALGSAVHEGSYPPYVLSSSGALQALLAATEPLLHAMGPGQLVLLVEGLARCSHRLPQNWVSMFAGQVARQLHACGPSDLISVLYCLAFLDAQLSVRWLSAAVQRTAQVLPPLLRSAEAYRADDLAWAVAKLDPPGSVATPFLELLERQRFAAAAAAVTMAAAVRPPPPAWFLRALGTDGSNSADASSDEEADIAYDGQNPVLCRPRAASLVRRDRQRRLRSPRVSTAEKAAAVAAATATNLAGLGDAVDCSTETAEGEGRNGYQAATQRSVRGRGRGHGRGGSRSVGSSSGGLLRVLRVPASHSGS</sequence>
<name>A0A8J4EVW8_9CHLO</name>
<gene>
    <name evidence="2" type="ORF">Vafri_6274</name>
</gene>
<dbReference type="AlphaFoldDB" id="A0A8J4EVW8"/>
<reference evidence="2" key="1">
    <citation type="journal article" date="2021" name="Proc. Natl. Acad. Sci. U.S.A.">
        <title>Three genomes in the algal genus Volvox reveal the fate of a haploid sex-determining region after a transition to homothallism.</title>
        <authorList>
            <person name="Yamamoto K."/>
            <person name="Hamaji T."/>
            <person name="Kawai-Toyooka H."/>
            <person name="Matsuzaki R."/>
            <person name="Takahashi F."/>
            <person name="Nishimura Y."/>
            <person name="Kawachi M."/>
            <person name="Noguchi H."/>
            <person name="Minakuchi Y."/>
            <person name="Umen J.G."/>
            <person name="Toyoda A."/>
            <person name="Nozaki H."/>
        </authorList>
    </citation>
    <scope>NUCLEOTIDE SEQUENCE</scope>
    <source>
        <strain evidence="2">NIES-3780</strain>
    </source>
</reference>
<feature type="region of interest" description="Disordered" evidence="1">
    <location>
        <begin position="338"/>
        <end position="392"/>
    </location>
</feature>
<evidence type="ECO:0000313" key="2">
    <source>
        <dbReference type="EMBL" id="GIL50146.1"/>
    </source>
</evidence>
<feature type="compositionally biased region" description="Basic residues" evidence="1">
    <location>
        <begin position="357"/>
        <end position="367"/>
    </location>
</feature>
<comment type="caution">
    <text evidence="2">The sequence shown here is derived from an EMBL/GenBank/DDBJ whole genome shotgun (WGS) entry which is preliminary data.</text>
</comment>
<feature type="compositionally biased region" description="Low complexity" evidence="1">
    <location>
        <begin position="369"/>
        <end position="385"/>
    </location>
</feature>
<evidence type="ECO:0000256" key="1">
    <source>
        <dbReference type="SAM" id="MobiDB-lite"/>
    </source>
</evidence>
<organism evidence="2 3">
    <name type="scientific">Volvox africanus</name>
    <dbReference type="NCBI Taxonomy" id="51714"/>
    <lineage>
        <taxon>Eukaryota</taxon>
        <taxon>Viridiplantae</taxon>
        <taxon>Chlorophyta</taxon>
        <taxon>core chlorophytes</taxon>
        <taxon>Chlorophyceae</taxon>
        <taxon>CS clade</taxon>
        <taxon>Chlamydomonadales</taxon>
        <taxon>Volvocaceae</taxon>
        <taxon>Volvox</taxon>
    </lineage>
</organism>
<dbReference type="Proteomes" id="UP000747399">
    <property type="component" value="Unassembled WGS sequence"/>
</dbReference>
<evidence type="ECO:0000313" key="3">
    <source>
        <dbReference type="Proteomes" id="UP000747399"/>
    </source>
</evidence>
<protein>
    <submittedName>
        <fullName evidence="2">Uncharacterized protein</fullName>
    </submittedName>
</protein>
<feature type="non-terminal residue" evidence="2">
    <location>
        <position position="1"/>
    </location>
</feature>